<dbReference type="RefSeq" id="XP_013245900.1">
    <property type="nucleotide sequence ID" value="XM_013390446.1"/>
</dbReference>
<dbReference type="Proteomes" id="UP000027361">
    <property type="component" value="Unassembled WGS sequence"/>
</dbReference>
<evidence type="ECO:0000259" key="12">
    <source>
        <dbReference type="Pfam" id="PF20653"/>
    </source>
</evidence>
<reference evidence="13 14" key="1">
    <citation type="submission" date="2014-05" db="EMBL/GenBank/DDBJ databases">
        <title>Draft genome sequence of a rare smut relative, Tilletiaria anomala UBC 951.</title>
        <authorList>
            <consortium name="DOE Joint Genome Institute"/>
            <person name="Toome M."/>
            <person name="Kuo A."/>
            <person name="Henrissat B."/>
            <person name="Lipzen A."/>
            <person name="Tritt A."/>
            <person name="Yoshinaga Y."/>
            <person name="Zane M."/>
            <person name="Barry K."/>
            <person name="Grigoriev I.V."/>
            <person name="Spatafora J.W."/>
            <person name="Aimea M.C."/>
        </authorList>
    </citation>
    <scope>NUCLEOTIDE SEQUENCE [LARGE SCALE GENOMIC DNA]</scope>
    <source>
        <strain evidence="13 14">UBC 951</strain>
    </source>
</reference>
<evidence type="ECO:0000256" key="6">
    <source>
        <dbReference type="ARBA" id="ARBA00023034"/>
    </source>
</evidence>
<comment type="similarity">
    <text evidence="2 10">Belongs to the COG6 family.</text>
</comment>
<protein>
    <recommendedName>
        <fullName evidence="3 10">Conserved oligomeric Golgi complex subunit 6</fullName>
        <shortName evidence="10">COG complex subunit 6</shortName>
    </recommendedName>
    <alternativeName>
        <fullName evidence="8 10">Component of oligomeric Golgi complex 6</fullName>
    </alternativeName>
</protein>
<sequence>MLSPSSGRRLSGGISSSGRYDPLALRCKAVTGAKRDPRKTIEALSDLVKLYRAAGGQAGMAAGPTSEPALVRRGSKGKGIANKKDLLDIGSFRKDIEQTLNESMQMASKEYLTTLHGLVSALDTLDDELEAVKTSCEETLKKYSLARQSSKHLLVQTEGLQQDRNALSMQHALVSLFLERFTLTADEELLVRSKDLEVSQALFKVMDRLEQIRKEAKLLLGGSVTDEVSTSPENGKRTTGASGGIRAGIDVMDTTASQLNAAYAKIARWLSFEFRQPVREGMEVSARMKQAVQRISSAGREDLLRPALATLSSTRASFLSTSFQMALTVGGGPPSNLPRPIELHAHDPLRYVGDMLAWVHQALASEREFLSALFSEQEGGDGRRIGQRRRGLEGSLDMQQSQAAELAQEAKDGAQRLTPSERAIREMLDRNLEGCCRPLQTRIVQTVRSQEGCVTTFRLANLIDFYRLTITRTVGSKAALSRTLQGVTTASYDAFGVTLRNHASSLTRYHDTLDLSLKIPPPLAGAGVALKELLAVVQTSLADEPGEGGGLLDKETREQALRQLDLILKELVDAMVALCERLSTQLVERRVKGKSEQDGKWEQSLFLCNCLEHIQNILGPHEHVKNKRAQLKTNEDEKMSALVEAHYKSLLADSHLAPLIEAIASKETGAALSRQPQASPEAVSSAFKAFGSFLASPSIVSSPRLALLTSPTTRSHVHQAALQMLADAYANIVHAVMQPSNRYEWKETLIKRSEDEVRLLLGVQ</sequence>
<dbReference type="PANTHER" id="PTHR21506:SF0">
    <property type="entry name" value="CONSERVED OLIGOMERIC GOLGI COMPLEX SUBUNIT 6"/>
    <property type="match status" value="1"/>
</dbReference>
<dbReference type="InterPro" id="IPR048368">
    <property type="entry name" value="COG6_N"/>
</dbReference>
<dbReference type="FunCoup" id="A0A066WGX4">
    <property type="interactions" value="225"/>
</dbReference>
<evidence type="ECO:0000256" key="3">
    <source>
        <dbReference type="ARBA" id="ARBA00020973"/>
    </source>
</evidence>
<accession>A0A066WGX4</accession>
<proteinExistence type="inferred from homology"/>
<dbReference type="OMA" id="HSCLDFF"/>
<comment type="function">
    <text evidence="10">Acts as component of the peripheral membrane COG complex that is involved in intra-Golgi protein trafficking. COG is located at the cis-Golgi, and regulates tethering of retrograde intra-Golgi vesicles and possibly a number of other membrane trafficking events.</text>
</comment>
<dbReference type="PANTHER" id="PTHR21506">
    <property type="entry name" value="COMPONENT OF OLIGOMERIC GOLGI COMPLEX 6"/>
    <property type="match status" value="1"/>
</dbReference>
<evidence type="ECO:0000256" key="1">
    <source>
        <dbReference type="ARBA" id="ARBA00004395"/>
    </source>
</evidence>
<organism evidence="13 14">
    <name type="scientific">Tilletiaria anomala (strain ATCC 24038 / CBS 436.72 / UBC 951)</name>
    <dbReference type="NCBI Taxonomy" id="1037660"/>
    <lineage>
        <taxon>Eukaryota</taxon>
        <taxon>Fungi</taxon>
        <taxon>Dikarya</taxon>
        <taxon>Basidiomycota</taxon>
        <taxon>Ustilaginomycotina</taxon>
        <taxon>Exobasidiomycetes</taxon>
        <taxon>Georgefischeriales</taxon>
        <taxon>Tilletiariaceae</taxon>
        <taxon>Tilletiaria</taxon>
    </lineage>
</organism>
<comment type="subcellular location">
    <subcellularLocation>
        <location evidence="1 10">Golgi apparatus membrane</location>
        <topology evidence="1 10">Peripheral membrane protein</topology>
    </subcellularLocation>
</comment>
<dbReference type="GeneID" id="25262240"/>
<keyword evidence="7 10" id="KW-0472">Membrane</keyword>
<dbReference type="OrthoDB" id="272987at2759"/>
<dbReference type="InterPro" id="IPR048369">
    <property type="entry name" value="COG6_C"/>
</dbReference>
<keyword evidence="4 10" id="KW-0813">Transport</keyword>
<dbReference type="GO" id="GO:0015031">
    <property type="term" value="P:protein transport"/>
    <property type="evidence" value="ECO:0007669"/>
    <property type="project" value="UniProtKB-KW"/>
</dbReference>
<evidence type="ECO:0000259" key="11">
    <source>
        <dbReference type="Pfam" id="PF06419"/>
    </source>
</evidence>
<evidence type="ECO:0000256" key="7">
    <source>
        <dbReference type="ARBA" id="ARBA00023136"/>
    </source>
</evidence>
<keyword evidence="5 10" id="KW-0653">Protein transport</keyword>
<keyword evidence="6 10" id="KW-0333">Golgi apparatus</keyword>
<evidence type="ECO:0000256" key="2">
    <source>
        <dbReference type="ARBA" id="ARBA00011023"/>
    </source>
</evidence>
<comment type="function">
    <text evidence="9">Acts as a component of the peripheral membrane COG complex that is involved in intra-Golgi protein trafficking. COG is located at the cis-Golgi, and regulates tethering of retrograde intra-Golgi vesicles and possibly a number of other membrane trafficking events.</text>
</comment>
<dbReference type="STRING" id="1037660.A0A066WGX4"/>
<keyword evidence="14" id="KW-1185">Reference proteome</keyword>
<comment type="subunit">
    <text evidence="10">Component of the conserved oligomeric Golgi complex.</text>
</comment>
<dbReference type="SMART" id="SM01087">
    <property type="entry name" value="COG6"/>
    <property type="match status" value="1"/>
</dbReference>
<dbReference type="Pfam" id="PF20653">
    <property type="entry name" value="COG6_C"/>
    <property type="match status" value="1"/>
</dbReference>
<dbReference type="AlphaFoldDB" id="A0A066WGX4"/>
<dbReference type="InParanoid" id="A0A066WGX4"/>
<evidence type="ECO:0000256" key="5">
    <source>
        <dbReference type="ARBA" id="ARBA00022927"/>
    </source>
</evidence>
<dbReference type="GO" id="GO:0017119">
    <property type="term" value="C:Golgi transport complex"/>
    <property type="evidence" value="ECO:0007669"/>
    <property type="project" value="UniProtKB-UniRule"/>
</dbReference>
<dbReference type="EMBL" id="JMSN01000004">
    <property type="protein sequence ID" value="KDN53061.1"/>
    <property type="molecule type" value="Genomic_DNA"/>
</dbReference>
<evidence type="ECO:0000256" key="9">
    <source>
        <dbReference type="ARBA" id="ARBA00043873"/>
    </source>
</evidence>
<evidence type="ECO:0000256" key="8">
    <source>
        <dbReference type="ARBA" id="ARBA00031348"/>
    </source>
</evidence>
<dbReference type="GO" id="GO:0000139">
    <property type="term" value="C:Golgi membrane"/>
    <property type="evidence" value="ECO:0007669"/>
    <property type="project" value="UniProtKB-SubCell"/>
</dbReference>
<evidence type="ECO:0000313" key="13">
    <source>
        <dbReference type="EMBL" id="KDN53061.1"/>
    </source>
</evidence>
<comment type="caution">
    <text evidence="13">The sequence shown here is derived from an EMBL/GenBank/DDBJ whole genome shotgun (WGS) entry which is preliminary data.</text>
</comment>
<gene>
    <name evidence="13" type="ORF">K437DRAFT_219554</name>
</gene>
<evidence type="ECO:0000256" key="10">
    <source>
        <dbReference type="RuleBase" id="RU365075"/>
    </source>
</evidence>
<dbReference type="HOGENOM" id="CLU_011361_2_0_1"/>
<evidence type="ECO:0000313" key="14">
    <source>
        <dbReference type="Proteomes" id="UP000027361"/>
    </source>
</evidence>
<dbReference type="GO" id="GO:0006891">
    <property type="term" value="P:intra-Golgi vesicle-mediated transport"/>
    <property type="evidence" value="ECO:0007669"/>
    <property type="project" value="UniProtKB-UniRule"/>
</dbReference>
<dbReference type="InterPro" id="IPR010490">
    <property type="entry name" value="COG6"/>
</dbReference>
<feature type="domain" description="Conserved oligomeric complex COG6 N-terminal" evidence="11">
    <location>
        <begin position="93"/>
        <end position="192"/>
    </location>
</feature>
<evidence type="ECO:0000256" key="4">
    <source>
        <dbReference type="ARBA" id="ARBA00022448"/>
    </source>
</evidence>
<feature type="domain" description="Conserved Oligomeric Golgi complex subunit 6 C-terminal" evidence="12">
    <location>
        <begin position="246"/>
        <end position="761"/>
    </location>
</feature>
<name>A0A066WGX4_TILAU</name>
<dbReference type="Pfam" id="PF06419">
    <property type="entry name" value="COG6_N"/>
    <property type="match status" value="1"/>
</dbReference>